<feature type="modified residue" description="3-oxoalanine (Ser)" evidence="5">
    <location>
        <position position="81"/>
    </location>
</feature>
<evidence type="ECO:0000313" key="9">
    <source>
        <dbReference type="Proteomes" id="UP000318717"/>
    </source>
</evidence>
<dbReference type="PANTHER" id="PTHR42693">
    <property type="entry name" value="ARYLSULFATASE FAMILY MEMBER"/>
    <property type="match status" value="1"/>
</dbReference>
<keyword evidence="4" id="KW-0106">Calcium</keyword>
<dbReference type="InterPro" id="IPR000917">
    <property type="entry name" value="Sulfatase_N"/>
</dbReference>
<evidence type="ECO:0000256" key="4">
    <source>
        <dbReference type="ARBA" id="ARBA00022837"/>
    </source>
</evidence>
<dbReference type="RefSeq" id="WP_141347127.1">
    <property type="nucleotide sequence ID" value="NZ_BJLF01000023.1"/>
</dbReference>
<feature type="chain" id="PRO_5021467118" evidence="6">
    <location>
        <begin position="24"/>
        <end position="590"/>
    </location>
</feature>
<dbReference type="InterPro" id="IPR050738">
    <property type="entry name" value="Sulfatase"/>
</dbReference>
<comment type="caution">
    <text evidence="8">The sequence shown here is derived from an EMBL/GenBank/DDBJ whole genome shotgun (WGS) entry which is preliminary data.</text>
</comment>
<feature type="domain" description="Sulfatase N-terminal" evidence="7">
    <location>
        <begin position="35"/>
        <end position="463"/>
    </location>
</feature>
<dbReference type="Gene3D" id="3.30.1120.10">
    <property type="match status" value="1"/>
</dbReference>
<dbReference type="Pfam" id="PF00884">
    <property type="entry name" value="Sulfatase"/>
    <property type="match status" value="1"/>
</dbReference>
<comment type="similarity">
    <text evidence="1">Belongs to the sulfatase family.</text>
</comment>
<evidence type="ECO:0000259" key="7">
    <source>
        <dbReference type="Pfam" id="PF00884"/>
    </source>
</evidence>
<accession>A0A4Y3I165</accession>
<feature type="signal peptide" evidence="6">
    <location>
        <begin position="1"/>
        <end position="23"/>
    </location>
</feature>
<reference evidence="8 9" key="1">
    <citation type="submission" date="2019-06" db="EMBL/GenBank/DDBJ databases">
        <title>Whole genome shotgun sequence of Vibrio inusitatus NBRC 102082.</title>
        <authorList>
            <person name="Hosoyama A."/>
            <person name="Uohara A."/>
            <person name="Ohji S."/>
            <person name="Ichikawa N."/>
        </authorList>
    </citation>
    <scope>NUCLEOTIDE SEQUENCE [LARGE SCALE GENOMIC DNA]</scope>
    <source>
        <strain evidence="8 9">NBRC 102082</strain>
    </source>
</reference>
<evidence type="ECO:0000256" key="1">
    <source>
        <dbReference type="ARBA" id="ARBA00008779"/>
    </source>
</evidence>
<keyword evidence="2" id="KW-0479">Metal-binding</keyword>
<dbReference type="OrthoDB" id="9803751at2"/>
<evidence type="ECO:0000256" key="5">
    <source>
        <dbReference type="PIRSR" id="PIRSR600917-52"/>
    </source>
</evidence>
<dbReference type="InterPro" id="IPR024607">
    <property type="entry name" value="Sulfatase_CS"/>
</dbReference>
<dbReference type="SUPFAM" id="SSF53649">
    <property type="entry name" value="Alkaline phosphatase-like"/>
    <property type="match status" value="1"/>
</dbReference>
<evidence type="ECO:0000256" key="6">
    <source>
        <dbReference type="SAM" id="SignalP"/>
    </source>
</evidence>
<evidence type="ECO:0000313" key="8">
    <source>
        <dbReference type="EMBL" id="GEA52710.1"/>
    </source>
</evidence>
<gene>
    <name evidence="8" type="primary">atsA</name>
    <name evidence="8" type="ORF">VIN01S_35140</name>
</gene>
<proteinExistence type="inferred from homology"/>
<evidence type="ECO:0000256" key="2">
    <source>
        <dbReference type="ARBA" id="ARBA00022723"/>
    </source>
</evidence>
<evidence type="ECO:0000256" key="3">
    <source>
        <dbReference type="ARBA" id="ARBA00022801"/>
    </source>
</evidence>
<dbReference type="InterPro" id="IPR017850">
    <property type="entry name" value="Alkaline_phosphatase_core_sf"/>
</dbReference>
<keyword evidence="6" id="KW-0732">Signal</keyword>
<dbReference type="CDD" id="cd16025">
    <property type="entry name" value="PAS_like"/>
    <property type="match status" value="1"/>
</dbReference>
<dbReference type="PANTHER" id="PTHR42693:SF33">
    <property type="entry name" value="ARYLSULFATASE"/>
    <property type="match status" value="1"/>
</dbReference>
<dbReference type="Gene3D" id="3.40.720.10">
    <property type="entry name" value="Alkaline Phosphatase, subunit A"/>
    <property type="match status" value="1"/>
</dbReference>
<dbReference type="PROSITE" id="PS00149">
    <property type="entry name" value="SULFATASE_2"/>
    <property type="match status" value="1"/>
</dbReference>
<organism evidence="8 9">
    <name type="scientific">Vibrio inusitatus NBRC 102082</name>
    <dbReference type="NCBI Taxonomy" id="1219070"/>
    <lineage>
        <taxon>Bacteria</taxon>
        <taxon>Pseudomonadati</taxon>
        <taxon>Pseudomonadota</taxon>
        <taxon>Gammaproteobacteria</taxon>
        <taxon>Vibrionales</taxon>
        <taxon>Vibrionaceae</taxon>
        <taxon>Vibrio</taxon>
    </lineage>
</organism>
<name>A0A4Y3I165_9VIBR</name>
<dbReference type="GO" id="GO:0004065">
    <property type="term" value="F:arylsulfatase activity"/>
    <property type="evidence" value="ECO:0007669"/>
    <property type="project" value="TreeGrafter"/>
</dbReference>
<sequence length="590" mass="66010">MDKKIVISLGLVAPFIAFPSLGAASPDAHTETKKPNILLIVGDDLGMGDLQPFGSEINTPTLNALAEEGIRFNNFHASPVSSVTRGQLFTGANSIEVGLGSFDYSIYPESKGKKGYEGYLTRDAVTITELLRDTGYHTYHAGKWHLGSGNGKGHPPQDWGFEQTYGVYAGGSAHWDDTDMYPSVKVAEKAIAEGKKPPVTQQKFFENGVQVERVKGIYSDDLYTGKMIEYIDENKDTGKPFFGYLALTTAHFPLQAPSALIDKYTAMYEELGYEGLKKQRYEQMIEAGVYKKGTPFPEENPITKKWDDLTDAEKKTQARLMATYAAMIEAQDFYIGRVLDYLRESGQLDNTLVIYMPDNGPEGSDAMGPLANDLWTDWTTEHFDMSDEAIGTSRSSRQLGIEWANATTGPLQWWKWFVSEGGVRVPLIMTPPNNSGFEMQGEMSNTTLSVKDLPMTMLDYAGINHPGATYKDRKVVTPSGKSMLPFLSGMEDTVRTDNDWFAFELFGNGFVIQGDYKLMKLRTGMYGDSEWHLYNIKEDPAESVPLEDELPEVFDSMMKTYEQYKIDHNIVEVEENWNPWLEAAGHTMSH</sequence>
<keyword evidence="3" id="KW-0378">Hydrolase</keyword>
<dbReference type="GO" id="GO:0046872">
    <property type="term" value="F:metal ion binding"/>
    <property type="evidence" value="ECO:0007669"/>
    <property type="project" value="UniProtKB-KW"/>
</dbReference>
<protein>
    <submittedName>
        <fullName evidence="8">Arylsulfatase</fullName>
    </submittedName>
</protein>
<dbReference type="EMBL" id="BJLF01000023">
    <property type="protein sequence ID" value="GEA52710.1"/>
    <property type="molecule type" value="Genomic_DNA"/>
</dbReference>
<dbReference type="Proteomes" id="UP000318717">
    <property type="component" value="Unassembled WGS sequence"/>
</dbReference>
<comment type="PTM">
    <text evidence="5">The conversion to 3-oxoalanine (also known as C-formylglycine, FGly), of a serine or cysteine residue in prokaryotes and of a cysteine residue in eukaryotes, is critical for catalytic activity.</text>
</comment>
<keyword evidence="9" id="KW-1185">Reference proteome</keyword>
<dbReference type="AlphaFoldDB" id="A0A4Y3I165"/>